<evidence type="ECO:0000256" key="5">
    <source>
        <dbReference type="PROSITE-ProRule" id="PRU00723"/>
    </source>
</evidence>
<keyword evidence="1 5" id="KW-0479">Metal-binding</keyword>
<feature type="domain" description="C3H1-type" evidence="6">
    <location>
        <begin position="70"/>
        <end position="98"/>
    </location>
</feature>
<evidence type="ECO:0000313" key="8">
    <source>
        <dbReference type="Proteomes" id="UP000298663"/>
    </source>
</evidence>
<dbReference type="GO" id="GO:0003730">
    <property type="term" value="F:mRNA 3'-UTR binding"/>
    <property type="evidence" value="ECO:0007669"/>
    <property type="project" value="TreeGrafter"/>
</dbReference>
<sequence>MSDNSQSSNALRSRIPSVSGASSATNLALQPGGQAPIDISQIYGLPLNVWHALTDEERAEVKSSKRRDEAYKTALCNTFKADGDCPYGVNCRFAHGEAELRLGSGTHPKYKTQLCNKFSVTGLCPYGSRCQFIHRRLVTTPRPDIGPSVHRPVLNPPIGAERSRAQSNPLDYLGLYSSLFHSSVNLQRPSSTGSFSMHSAIPPNPFNPPSRPAIDDSFAALLDRPTSSLPWRNVGPSNTNVAEFTQSCTSEFFGFGPHRRRL</sequence>
<dbReference type="GO" id="GO:0030154">
    <property type="term" value="P:cell differentiation"/>
    <property type="evidence" value="ECO:0007669"/>
    <property type="project" value="UniProtKB-ARBA"/>
</dbReference>
<dbReference type="SMART" id="SM00356">
    <property type="entry name" value="ZnF_C3H1"/>
    <property type="match status" value="2"/>
</dbReference>
<keyword evidence="8" id="KW-1185">Reference proteome</keyword>
<evidence type="ECO:0000256" key="4">
    <source>
        <dbReference type="ARBA" id="ARBA00022833"/>
    </source>
</evidence>
<evidence type="ECO:0000256" key="2">
    <source>
        <dbReference type="ARBA" id="ARBA00022737"/>
    </source>
</evidence>
<dbReference type="GO" id="GO:0080090">
    <property type="term" value="P:regulation of primary metabolic process"/>
    <property type="evidence" value="ECO:0007669"/>
    <property type="project" value="UniProtKB-ARBA"/>
</dbReference>
<dbReference type="Proteomes" id="UP000298663">
    <property type="component" value="Chromosome X"/>
</dbReference>
<dbReference type="InterPro" id="IPR036855">
    <property type="entry name" value="Znf_CCCH_sf"/>
</dbReference>
<dbReference type="SUPFAM" id="SSF90229">
    <property type="entry name" value="CCCH zinc finger"/>
    <property type="match status" value="2"/>
</dbReference>
<dbReference type="FunFam" id="4.10.1000.10:FF:000018">
    <property type="entry name" value="Zinc finger protein"/>
    <property type="match status" value="1"/>
</dbReference>
<keyword evidence="4 5" id="KW-0862">Zinc</keyword>
<dbReference type="GO" id="GO:0005829">
    <property type="term" value="C:cytosol"/>
    <property type="evidence" value="ECO:0007669"/>
    <property type="project" value="TreeGrafter"/>
</dbReference>
<dbReference type="EMBL" id="AZBU02000001">
    <property type="protein sequence ID" value="TMS36297.1"/>
    <property type="molecule type" value="Genomic_DNA"/>
</dbReference>
<keyword evidence="2" id="KW-0677">Repeat</keyword>
<dbReference type="Gene3D" id="4.10.1000.10">
    <property type="entry name" value="Zinc finger, CCCH-type"/>
    <property type="match status" value="1"/>
</dbReference>
<organism evidence="7 8">
    <name type="scientific">Steinernema carpocapsae</name>
    <name type="common">Entomopathogenic nematode</name>
    <dbReference type="NCBI Taxonomy" id="34508"/>
    <lineage>
        <taxon>Eukaryota</taxon>
        <taxon>Metazoa</taxon>
        <taxon>Ecdysozoa</taxon>
        <taxon>Nematoda</taxon>
        <taxon>Chromadorea</taxon>
        <taxon>Rhabditida</taxon>
        <taxon>Tylenchina</taxon>
        <taxon>Panagrolaimomorpha</taxon>
        <taxon>Strongyloidoidea</taxon>
        <taxon>Steinernematidae</taxon>
        <taxon>Steinernema</taxon>
    </lineage>
</organism>
<dbReference type="EMBL" id="CM016762">
    <property type="protein sequence ID" value="TMS36297.1"/>
    <property type="molecule type" value="Genomic_DNA"/>
</dbReference>
<dbReference type="InterPro" id="IPR000571">
    <property type="entry name" value="Znf_CCCH"/>
</dbReference>
<dbReference type="PANTHER" id="PTHR12547">
    <property type="entry name" value="CCCH ZINC FINGER/TIS11-RELATED"/>
    <property type="match status" value="1"/>
</dbReference>
<feature type="domain" description="C3H1-type" evidence="6">
    <location>
        <begin position="109"/>
        <end position="137"/>
    </location>
</feature>
<dbReference type="InterPro" id="IPR045877">
    <property type="entry name" value="ZFP36-like"/>
</dbReference>
<keyword evidence="3 5" id="KW-0863">Zinc-finger</keyword>
<dbReference type="AlphaFoldDB" id="A0A4U8UVW9"/>
<reference evidence="7 8" key="2">
    <citation type="journal article" date="2019" name="G3 (Bethesda)">
        <title>Hybrid Assembly of the Genome of the Entomopathogenic Nematode Steinernema carpocapsae Identifies the X-Chromosome.</title>
        <authorList>
            <person name="Serra L."/>
            <person name="Macchietto M."/>
            <person name="Macias-Munoz A."/>
            <person name="McGill C.J."/>
            <person name="Rodriguez I.M."/>
            <person name="Rodriguez B."/>
            <person name="Murad R."/>
            <person name="Mortazavi A."/>
        </authorList>
    </citation>
    <scope>NUCLEOTIDE SEQUENCE [LARGE SCALE GENOMIC DNA]</scope>
    <source>
        <strain evidence="7 8">ALL</strain>
    </source>
</reference>
<evidence type="ECO:0000256" key="3">
    <source>
        <dbReference type="ARBA" id="ARBA00022771"/>
    </source>
</evidence>
<dbReference type="PANTHER" id="PTHR12547:SF144">
    <property type="entry name" value="C3H1-TYPE DOMAIN-CONTAINING PROTEIN"/>
    <property type="match status" value="1"/>
</dbReference>
<dbReference type="GO" id="GO:0043186">
    <property type="term" value="C:P granule"/>
    <property type="evidence" value="ECO:0007669"/>
    <property type="project" value="UniProtKB-ARBA"/>
</dbReference>
<evidence type="ECO:0000256" key="1">
    <source>
        <dbReference type="ARBA" id="ARBA00022723"/>
    </source>
</evidence>
<dbReference type="Pfam" id="PF00642">
    <property type="entry name" value="zf-CCCH"/>
    <property type="match status" value="2"/>
</dbReference>
<reference evidence="7 8" key="1">
    <citation type="journal article" date="2015" name="Genome Biol.">
        <title>Comparative genomics of Steinernema reveals deeply conserved gene regulatory networks.</title>
        <authorList>
            <person name="Dillman A.R."/>
            <person name="Macchietto M."/>
            <person name="Porter C.F."/>
            <person name="Rogers A."/>
            <person name="Williams B."/>
            <person name="Antoshechkin I."/>
            <person name="Lee M.M."/>
            <person name="Goodwin Z."/>
            <person name="Lu X."/>
            <person name="Lewis E.E."/>
            <person name="Goodrich-Blair H."/>
            <person name="Stock S.P."/>
            <person name="Adams B.J."/>
            <person name="Sternberg P.W."/>
            <person name="Mortazavi A."/>
        </authorList>
    </citation>
    <scope>NUCLEOTIDE SEQUENCE [LARGE SCALE GENOMIC DNA]</scope>
    <source>
        <strain evidence="7 8">ALL</strain>
    </source>
</reference>
<accession>A0A4U8UVW9</accession>
<feature type="zinc finger region" description="C3H1-type" evidence="5">
    <location>
        <begin position="70"/>
        <end position="98"/>
    </location>
</feature>
<dbReference type="OrthoDB" id="410307at2759"/>
<dbReference type="GO" id="GO:0010468">
    <property type="term" value="P:regulation of gene expression"/>
    <property type="evidence" value="ECO:0007669"/>
    <property type="project" value="UniProtKB-ARBA"/>
</dbReference>
<dbReference type="STRING" id="34508.A0A4U8UVW9"/>
<name>A0A4U8UVW9_STECR</name>
<evidence type="ECO:0000259" key="6">
    <source>
        <dbReference type="PROSITE" id="PS50103"/>
    </source>
</evidence>
<evidence type="ECO:0000313" key="7">
    <source>
        <dbReference type="EMBL" id="TMS36297.1"/>
    </source>
</evidence>
<gene>
    <name evidence="7" type="ORF">L596_003494</name>
</gene>
<proteinExistence type="predicted"/>
<dbReference type="PROSITE" id="PS50103">
    <property type="entry name" value="ZF_C3H1"/>
    <property type="match status" value="2"/>
</dbReference>
<comment type="caution">
    <text evidence="7">The sequence shown here is derived from an EMBL/GenBank/DDBJ whole genome shotgun (WGS) entry which is preliminary data.</text>
</comment>
<dbReference type="FunFam" id="4.10.1000.10:FF:000001">
    <property type="entry name" value="zinc finger CCCH domain-containing protein 15-like"/>
    <property type="match status" value="1"/>
</dbReference>
<dbReference type="GO" id="GO:0008270">
    <property type="term" value="F:zinc ion binding"/>
    <property type="evidence" value="ECO:0007669"/>
    <property type="project" value="UniProtKB-KW"/>
</dbReference>
<dbReference type="Gene3D" id="6.10.250.3220">
    <property type="match status" value="1"/>
</dbReference>
<feature type="zinc finger region" description="C3H1-type" evidence="5">
    <location>
        <begin position="109"/>
        <end position="137"/>
    </location>
</feature>
<protein>
    <recommendedName>
        <fullName evidence="6">C3H1-type domain-containing protein</fullName>
    </recommendedName>
</protein>